<dbReference type="InParanoid" id="D6WPE3"/>
<feature type="transmembrane region" description="Helical" evidence="13">
    <location>
        <begin position="276"/>
        <end position="300"/>
    </location>
</feature>
<feature type="transmembrane region" description="Helical" evidence="13">
    <location>
        <begin position="32"/>
        <end position="56"/>
    </location>
</feature>
<keyword evidence="5 13" id="KW-1133">Transmembrane helix</keyword>
<sequence length="396" mass="44254">MNATEMSVLLKSNLSLDDKDASVKTQLTLYDILIPAIGGIIMLLNLLVVISSGLILRKGSQPRSTYLFLGNVAMTDLLTGVAVVFGQLYPQENRDHNMCALQLGMIVASTLTSVYSVGLIAIDRFLYILHGLQYQQFIFPTRARILIFATWVIGCIVGFMPLFGWYGDTDNGRICWFILLAPRNLVLLTVIIGVIPIVLVVILYSLILYHAIKNIVTLQKSTTQTNEVTEADLKNLRRSRGRPQNTENNSVGKNFFAKTKPSTSVKSPSKWRAIKVVLFTTGSFVITWSPYFVASLIYVYQCENIDSKKCKNLRIIIASPLAILGFTNSLINPIIYAWWHKGFRTYVQKRMSTVIMRTRWKRNSIDNTTKSTSSASNKQNGSKIAPIKEEAAGNPA</sequence>
<evidence type="ECO:0000256" key="6">
    <source>
        <dbReference type="ARBA" id="ARBA00023040"/>
    </source>
</evidence>
<feature type="transmembrane region" description="Helical" evidence="13">
    <location>
        <begin position="315"/>
        <end position="339"/>
    </location>
</feature>
<evidence type="ECO:0000256" key="3">
    <source>
        <dbReference type="ARBA" id="ARBA00022475"/>
    </source>
</evidence>
<dbReference type="PROSITE" id="PS00237">
    <property type="entry name" value="G_PROTEIN_RECEP_F1_1"/>
    <property type="match status" value="1"/>
</dbReference>
<keyword evidence="4 11" id="KW-0812">Transmembrane</keyword>
<dbReference type="eggNOG" id="KOG3656">
    <property type="taxonomic scope" value="Eukaryota"/>
</dbReference>
<dbReference type="InterPro" id="IPR000276">
    <property type="entry name" value="GPCR_Rhodpsn"/>
</dbReference>
<dbReference type="STRING" id="7070.D6WPE3"/>
<feature type="domain" description="G-protein coupled receptors family 1 profile" evidence="14">
    <location>
        <begin position="44"/>
        <end position="336"/>
    </location>
</feature>
<dbReference type="Pfam" id="PF00001">
    <property type="entry name" value="7tm_1"/>
    <property type="match status" value="1"/>
</dbReference>
<dbReference type="AlphaFoldDB" id="D6WPE3"/>
<feature type="transmembrane region" description="Helical" evidence="13">
    <location>
        <begin position="68"/>
        <end position="89"/>
    </location>
</feature>
<dbReference type="CDD" id="cd00637">
    <property type="entry name" value="7tm_classA_rhodopsin-like"/>
    <property type="match status" value="1"/>
</dbReference>
<evidence type="ECO:0000256" key="5">
    <source>
        <dbReference type="ARBA" id="ARBA00022989"/>
    </source>
</evidence>
<reference evidence="15 16" key="2">
    <citation type="journal article" date="2010" name="Nucleic Acids Res.">
        <title>BeetleBase in 2010: revisions to provide comprehensive genomic information for Tribolium castaneum.</title>
        <authorList>
            <person name="Kim H.S."/>
            <person name="Murphy T."/>
            <person name="Xia J."/>
            <person name="Caragea D."/>
            <person name="Park Y."/>
            <person name="Beeman R.W."/>
            <person name="Lorenzen M.D."/>
            <person name="Butcher S."/>
            <person name="Manak J.R."/>
            <person name="Brown S.J."/>
        </authorList>
    </citation>
    <scope>GENOME REANNOTATION</scope>
    <source>
        <strain evidence="15 16">Georgia GA2</strain>
    </source>
</reference>
<dbReference type="Proteomes" id="UP000007266">
    <property type="component" value="Linkage group 7"/>
</dbReference>
<evidence type="ECO:0000313" key="15">
    <source>
        <dbReference type="EMBL" id="EFA07404.2"/>
    </source>
</evidence>
<evidence type="ECO:0000313" key="16">
    <source>
        <dbReference type="Proteomes" id="UP000007266"/>
    </source>
</evidence>
<evidence type="ECO:0000256" key="9">
    <source>
        <dbReference type="ARBA" id="ARBA00023180"/>
    </source>
</evidence>
<feature type="compositionally biased region" description="Low complexity" evidence="12">
    <location>
        <begin position="367"/>
        <end position="378"/>
    </location>
</feature>
<protein>
    <submittedName>
        <fullName evidence="15">Glucose-dependent insulinotropic receptor-like Protein</fullName>
    </submittedName>
</protein>
<comment type="subcellular location">
    <subcellularLocation>
        <location evidence="1">Cell membrane</location>
        <topology evidence="1">Multi-pass membrane protein</topology>
    </subcellularLocation>
</comment>
<keyword evidence="10 11" id="KW-0807">Transducer</keyword>
<dbReference type="PRINTS" id="PR00237">
    <property type="entry name" value="GPCRRHODOPSN"/>
</dbReference>
<dbReference type="SUPFAM" id="SSF81321">
    <property type="entry name" value="Family A G protein-coupled receptor-like"/>
    <property type="match status" value="1"/>
</dbReference>
<feature type="transmembrane region" description="Helical" evidence="13">
    <location>
        <begin position="101"/>
        <end position="122"/>
    </location>
</feature>
<evidence type="ECO:0000256" key="1">
    <source>
        <dbReference type="ARBA" id="ARBA00004651"/>
    </source>
</evidence>
<keyword evidence="6 11" id="KW-0297">G-protein coupled receptor</keyword>
<evidence type="ECO:0000256" key="12">
    <source>
        <dbReference type="SAM" id="MobiDB-lite"/>
    </source>
</evidence>
<keyword evidence="7 13" id="KW-0472">Membrane</keyword>
<dbReference type="GO" id="GO:0001973">
    <property type="term" value="P:G protein-coupled adenosine receptor signaling pathway"/>
    <property type="evidence" value="ECO:0000318"/>
    <property type="project" value="GO_Central"/>
</dbReference>
<evidence type="ECO:0000256" key="13">
    <source>
        <dbReference type="SAM" id="Phobius"/>
    </source>
</evidence>
<dbReference type="PROSITE" id="PS50262">
    <property type="entry name" value="G_PROTEIN_RECEP_F1_2"/>
    <property type="match status" value="1"/>
</dbReference>
<evidence type="ECO:0000256" key="2">
    <source>
        <dbReference type="ARBA" id="ARBA00010663"/>
    </source>
</evidence>
<evidence type="ECO:0000259" key="14">
    <source>
        <dbReference type="PROSITE" id="PS50262"/>
    </source>
</evidence>
<dbReference type="GO" id="GO:0001609">
    <property type="term" value="F:G protein-coupled adenosine receptor activity"/>
    <property type="evidence" value="ECO:0000318"/>
    <property type="project" value="GO_Central"/>
</dbReference>
<keyword evidence="8 11" id="KW-0675">Receptor</keyword>
<dbReference type="EMBL" id="KQ971354">
    <property type="protein sequence ID" value="EFA07404.2"/>
    <property type="molecule type" value="Genomic_DNA"/>
</dbReference>
<feature type="transmembrane region" description="Helical" evidence="13">
    <location>
        <begin position="186"/>
        <end position="212"/>
    </location>
</feature>
<accession>D6WPE3</accession>
<dbReference type="PANTHER" id="PTHR24246:SF27">
    <property type="entry name" value="ADENOSINE RECEPTOR, ISOFORM A"/>
    <property type="match status" value="1"/>
</dbReference>
<dbReference type="KEGG" id="tca:100142472"/>
<dbReference type="GO" id="GO:0005886">
    <property type="term" value="C:plasma membrane"/>
    <property type="evidence" value="ECO:0000318"/>
    <property type="project" value="GO_Central"/>
</dbReference>
<dbReference type="InterPro" id="IPR017452">
    <property type="entry name" value="GPCR_Rhodpsn_7TM"/>
</dbReference>
<keyword evidence="9" id="KW-0325">Glycoprotein</keyword>
<proteinExistence type="inferred from homology"/>
<dbReference type="OrthoDB" id="10011551at2759"/>
<evidence type="ECO:0000256" key="10">
    <source>
        <dbReference type="ARBA" id="ARBA00023224"/>
    </source>
</evidence>
<keyword evidence="16" id="KW-1185">Reference proteome</keyword>
<evidence type="ECO:0000256" key="4">
    <source>
        <dbReference type="ARBA" id="ARBA00022692"/>
    </source>
</evidence>
<gene>
    <name evidence="15" type="primary">AUGUSTUS-3.0.2_16387</name>
    <name evidence="15" type="ORF">TcasGA2_TC016387</name>
</gene>
<feature type="region of interest" description="Disordered" evidence="12">
    <location>
        <begin position="366"/>
        <end position="396"/>
    </location>
</feature>
<dbReference type="GO" id="GO:0007189">
    <property type="term" value="P:adenylate cyclase-activating G protein-coupled receptor signaling pathway"/>
    <property type="evidence" value="ECO:0000318"/>
    <property type="project" value="GO_Central"/>
</dbReference>
<feature type="compositionally biased region" description="Basic and acidic residues" evidence="12">
    <location>
        <begin position="386"/>
        <end position="396"/>
    </location>
</feature>
<evidence type="ECO:0000256" key="7">
    <source>
        <dbReference type="ARBA" id="ARBA00023136"/>
    </source>
</evidence>
<dbReference type="PANTHER" id="PTHR24246">
    <property type="entry name" value="OLFACTORY RECEPTOR AND ADENOSINE RECEPTOR"/>
    <property type="match status" value="1"/>
</dbReference>
<name>D6WPE3_TRICA</name>
<feature type="transmembrane region" description="Helical" evidence="13">
    <location>
        <begin position="143"/>
        <end position="166"/>
    </location>
</feature>
<organism evidence="15 16">
    <name type="scientific">Tribolium castaneum</name>
    <name type="common">Red flour beetle</name>
    <dbReference type="NCBI Taxonomy" id="7070"/>
    <lineage>
        <taxon>Eukaryota</taxon>
        <taxon>Metazoa</taxon>
        <taxon>Ecdysozoa</taxon>
        <taxon>Arthropoda</taxon>
        <taxon>Hexapoda</taxon>
        <taxon>Insecta</taxon>
        <taxon>Pterygota</taxon>
        <taxon>Neoptera</taxon>
        <taxon>Endopterygota</taxon>
        <taxon>Coleoptera</taxon>
        <taxon>Polyphaga</taxon>
        <taxon>Cucujiformia</taxon>
        <taxon>Tenebrionidae</taxon>
        <taxon>Tenebrionidae incertae sedis</taxon>
        <taxon>Tribolium</taxon>
    </lineage>
</organism>
<reference evidence="15 16" key="1">
    <citation type="journal article" date="2008" name="Nature">
        <title>The genome of the model beetle and pest Tribolium castaneum.</title>
        <authorList>
            <consortium name="Tribolium Genome Sequencing Consortium"/>
            <person name="Richards S."/>
            <person name="Gibbs R.A."/>
            <person name="Weinstock G.M."/>
            <person name="Brown S.J."/>
            <person name="Denell R."/>
            <person name="Beeman R.W."/>
            <person name="Gibbs R."/>
            <person name="Beeman R.W."/>
            <person name="Brown S.J."/>
            <person name="Bucher G."/>
            <person name="Friedrich M."/>
            <person name="Grimmelikhuijzen C.J."/>
            <person name="Klingler M."/>
            <person name="Lorenzen M."/>
            <person name="Richards S."/>
            <person name="Roth S."/>
            <person name="Schroder R."/>
            <person name="Tautz D."/>
            <person name="Zdobnov E.M."/>
            <person name="Muzny D."/>
            <person name="Gibbs R.A."/>
            <person name="Weinstock G.M."/>
            <person name="Attaway T."/>
            <person name="Bell S."/>
            <person name="Buhay C.J."/>
            <person name="Chandrabose M.N."/>
            <person name="Chavez D."/>
            <person name="Clerk-Blankenburg K.P."/>
            <person name="Cree A."/>
            <person name="Dao M."/>
            <person name="Davis C."/>
            <person name="Chacko J."/>
            <person name="Dinh H."/>
            <person name="Dugan-Rocha S."/>
            <person name="Fowler G."/>
            <person name="Garner T.T."/>
            <person name="Garnes J."/>
            <person name="Gnirke A."/>
            <person name="Hawes A."/>
            <person name="Hernandez J."/>
            <person name="Hines S."/>
            <person name="Holder M."/>
            <person name="Hume J."/>
            <person name="Jhangiani S.N."/>
            <person name="Joshi V."/>
            <person name="Khan Z.M."/>
            <person name="Jackson L."/>
            <person name="Kovar C."/>
            <person name="Kowis A."/>
            <person name="Lee S."/>
            <person name="Lewis L.R."/>
            <person name="Margolis J."/>
            <person name="Morgan M."/>
            <person name="Nazareth L.V."/>
            <person name="Nguyen N."/>
            <person name="Okwuonu G."/>
            <person name="Parker D."/>
            <person name="Richards S."/>
            <person name="Ruiz S.J."/>
            <person name="Santibanez J."/>
            <person name="Savard J."/>
            <person name="Scherer S.E."/>
            <person name="Schneider B."/>
            <person name="Sodergren E."/>
            <person name="Tautz D."/>
            <person name="Vattahil S."/>
            <person name="Villasana D."/>
            <person name="White C.S."/>
            <person name="Wright R."/>
            <person name="Park Y."/>
            <person name="Beeman R.W."/>
            <person name="Lord J."/>
            <person name="Oppert B."/>
            <person name="Lorenzen M."/>
            <person name="Brown S."/>
            <person name="Wang L."/>
            <person name="Savard J."/>
            <person name="Tautz D."/>
            <person name="Richards S."/>
            <person name="Weinstock G."/>
            <person name="Gibbs R.A."/>
            <person name="Liu Y."/>
            <person name="Worley K."/>
            <person name="Weinstock G."/>
            <person name="Elsik C.G."/>
            <person name="Reese J.T."/>
            <person name="Elhaik E."/>
            <person name="Landan G."/>
            <person name="Graur D."/>
            <person name="Arensburger P."/>
            <person name="Atkinson P."/>
            <person name="Beeman R.W."/>
            <person name="Beidler J."/>
            <person name="Brown S.J."/>
            <person name="Demuth J.P."/>
            <person name="Drury D.W."/>
            <person name="Du Y.Z."/>
            <person name="Fujiwara H."/>
            <person name="Lorenzen M."/>
            <person name="Maselli V."/>
            <person name="Osanai M."/>
            <person name="Park Y."/>
            <person name="Robertson H.M."/>
            <person name="Tu Z."/>
            <person name="Wang J.J."/>
            <person name="Wang S."/>
            <person name="Richards S."/>
            <person name="Song H."/>
            <person name="Zhang L."/>
            <person name="Sodergren E."/>
            <person name="Werner D."/>
            <person name="Stanke M."/>
            <person name="Morgenstern B."/>
            <person name="Solovyev V."/>
            <person name="Kosarev P."/>
            <person name="Brown G."/>
            <person name="Chen H.C."/>
            <person name="Ermolaeva O."/>
            <person name="Hlavina W."/>
            <person name="Kapustin Y."/>
            <person name="Kiryutin B."/>
            <person name="Kitts P."/>
            <person name="Maglott D."/>
            <person name="Pruitt K."/>
            <person name="Sapojnikov V."/>
            <person name="Souvorov A."/>
            <person name="Mackey A.J."/>
            <person name="Waterhouse R.M."/>
            <person name="Wyder S."/>
            <person name="Zdobnov E.M."/>
            <person name="Zdobnov E.M."/>
            <person name="Wyder S."/>
            <person name="Kriventseva E.V."/>
            <person name="Kadowaki T."/>
            <person name="Bork P."/>
            <person name="Aranda M."/>
            <person name="Bao R."/>
            <person name="Beermann A."/>
            <person name="Berns N."/>
            <person name="Bolognesi R."/>
            <person name="Bonneton F."/>
            <person name="Bopp D."/>
            <person name="Brown S.J."/>
            <person name="Bucher G."/>
            <person name="Butts T."/>
            <person name="Chaumot A."/>
            <person name="Denell R.E."/>
            <person name="Ferrier D.E."/>
            <person name="Friedrich M."/>
            <person name="Gordon C.M."/>
            <person name="Jindra M."/>
            <person name="Klingler M."/>
            <person name="Lan Q."/>
            <person name="Lattorff H.M."/>
            <person name="Laudet V."/>
            <person name="von Levetsow C."/>
            <person name="Liu Z."/>
            <person name="Lutz R."/>
            <person name="Lynch J.A."/>
            <person name="da Fonseca R.N."/>
            <person name="Posnien N."/>
            <person name="Reuter R."/>
            <person name="Roth S."/>
            <person name="Savard J."/>
            <person name="Schinko J.B."/>
            <person name="Schmitt C."/>
            <person name="Schoppmeier M."/>
            <person name="Schroder R."/>
            <person name="Shippy T.D."/>
            <person name="Simonnet F."/>
            <person name="Marques-Souza H."/>
            <person name="Tautz D."/>
            <person name="Tomoyasu Y."/>
            <person name="Trauner J."/>
            <person name="Van der Zee M."/>
            <person name="Vervoort M."/>
            <person name="Wittkopp N."/>
            <person name="Wimmer E.A."/>
            <person name="Yang X."/>
            <person name="Jones A.K."/>
            <person name="Sattelle D.B."/>
            <person name="Ebert P.R."/>
            <person name="Nelson D."/>
            <person name="Scott J.G."/>
            <person name="Beeman R.W."/>
            <person name="Muthukrishnan S."/>
            <person name="Kramer K.J."/>
            <person name="Arakane Y."/>
            <person name="Beeman R.W."/>
            <person name="Zhu Q."/>
            <person name="Hogenkamp D."/>
            <person name="Dixit R."/>
            <person name="Oppert B."/>
            <person name="Jiang H."/>
            <person name="Zou Z."/>
            <person name="Marshall J."/>
            <person name="Elpidina E."/>
            <person name="Vinokurov K."/>
            <person name="Oppert C."/>
            <person name="Zou Z."/>
            <person name="Evans J."/>
            <person name="Lu Z."/>
            <person name="Zhao P."/>
            <person name="Sumathipala N."/>
            <person name="Altincicek B."/>
            <person name="Vilcinskas A."/>
            <person name="Williams M."/>
            <person name="Hultmark D."/>
            <person name="Hetru C."/>
            <person name="Jiang H."/>
            <person name="Grimmelikhuijzen C.J."/>
            <person name="Hauser F."/>
            <person name="Cazzamali G."/>
            <person name="Williamson M."/>
            <person name="Park Y."/>
            <person name="Li B."/>
            <person name="Tanaka Y."/>
            <person name="Predel R."/>
            <person name="Neupert S."/>
            <person name="Schachtner J."/>
            <person name="Verleyen P."/>
            <person name="Raible F."/>
            <person name="Bork P."/>
            <person name="Friedrich M."/>
            <person name="Walden K.K."/>
            <person name="Robertson H.M."/>
            <person name="Angeli S."/>
            <person name="Foret S."/>
            <person name="Bucher G."/>
            <person name="Schuetz S."/>
            <person name="Maleszka R."/>
            <person name="Wimmer E.A."/>
            <person name="Beeman R.W."/>
            <person name="Lorenzen M."/>
            <person name="Tomoyasu Y."/>
            <person name="Miller S.C."/>
            <person name="Grossmann D."/>
            <person name="Bucher G."/>
        </authorList>
    </citation>
    <scope>NUCLEOTIDE SEQUENCE [LARGE SCALE GENOMIC DNA]</scope>
    <source>
        <strain evidence="15 16">Georgia GA2</strain>
    </source>
</reference>
<evidence type="ECO:0000256" key="8">
    <source>
        <dbReference type="ARBA" id="ARBA00023170"/>
    </source>
</evidence>
<dbReference type="Gene3D" id="1.20.1070.10">
    <property type="entry name" value="Rhodopsin 7-helix transmembrane proteins"/>
    <property type="match status" value="1"/>
</dbReference>
<dbReference type="OMA" id="YQCENID"/>
<evidence type="ECO:0000256" key="11">
    <source>
        <dbReference type="RuleBase" id="RU000688"/>
    </source>
</evidence>
<comment type="similarity">
    <text evidence="2 11">Belongs to the G-protein coupled receptor 1 family.</text>
</comment>
<keyword evidence="3" id="KW-1003">Cell membrane</keyword>
<dbReference type="HOGENOM" id="CLU_051738_0_0_1"/>